<accession>A0A419PP65</accession>
<sequence>MAAVNSVRYVKCQTKRHRNRKIVTEIYITPRIRYQTFGRSMTANQCVECDYRRHPHPEPYTLYSPPSSYGNTNYCEIVPDLLRRNFRTPPLPIYGTLAGSVTGLTQKPMLPLVIFCLGNLAFASDNRGVSKDIAPAVSGDPNKIAHPSVSSEFSYQTVPKKMEGPERSKMRDVPQNQSAEKNEPEKKIKTYLCPDCPKTFLNPSSLAQHYKTHSDRQDYGCTLCHCAYKCSSALYRHFKKAHPDQPRLSKKASNEQSKQFQQAGYKCDECQKCYPNLHCLRRHQKHVHTDEGRAVCDKCGASFFGQSALKNHLKAKHTNEDPFKCTQCERTFTVGNSHKVCQPAGIYKTDYHGLSTIIPCNLPVQATGRVRRQMQFVAVVLLHPHALTLLRLLVRNTAVVLNYVRFFSGNRHWRGSAAENNSNYLGLGAYSNITMNGEWVVACLCAAAFRNLHGICTKRFKISAFSQRPWIHVDSLQFLETNSKNRATLMKIDDELSFLNDYFAPSTAGLLTANKVVELADAAIKTAMTFLIDRRMRENRPHVISPRGRKLAFVLCTSEVQRNFTKITKHSLTLRLIESGKEWVDLCAPRANKPFFPNSLGFVDIARINKVHRKPSVRSSSSEHSHVKPADGVNVRTVLDILIPPEWTTLIFTMESQTVLKVLQEIACVFFIRRIQSVKQPRKSSTELECSSIAKPLIGIPLRRAKAAVRQQQAQQ</sequence>
<dbReference type="InParanoid" id="A0A419PP65"/>
<dbReference type="GO" id="GO:0000981">
    <property type="term" value="F:DNA-binding transcription factor activity, RNA polymerase II-specific"/>
    <property type="evidence" value="ECO:0007669"/>
    <property type="project" value="TreeGrafter"/>
</dbReference>
<dbReference type="SMART" id="SM00355">
    <property type="entry name" value="ZnF_C2H2"/>
    <property type="match status" value="4"/>
</dbReference>
<dbReference type="InterPro" id="IPR013087">
    <property type="entry name" value="Znf_C2H2_type"/>
</dbReference>
<comment type="caution">
    <text evidence="9">The sequence shown here is derived from an EMBL/GenBank/DDBJ whole genome shotgun (WGS) entry which is preliminary data.</text>
</comment>
<dbReference type="OrthoDB" id="6077919at2759"/>
<dbReference type="STRING" id="79923.A0A419PP65"/>
<comment type="subcellular location">
    <subcellularLocation>
        <location evidence="1">Nucleus</location>
    </subcellularLocation>
</comment>
<organism evidence="9 10">
    <name type="scientific">Clonorchis sinensis</name>
    <name type="common">Chinese liver fluke</name>
    <dbReference type="NCBI Taxonomy" id="79923"/>
    <lineage>
        <taxon>Eukaryota</taxon>
        <taxon>Metazoa</taxon>
        <taxon>Spiralia</taxon>
        <taxon>Lophotrochozoa</taxon>
        <taxon>Platyhelminthes</taxon>
        <taxon>Trematoda</taxon>
        <taxon>Digenea</taxon>
        <taxon>Opisthorchiida</taxon>
        <taxon>Opisthorchiata</taxon>
        <taxon>Opisthorchiidae</taxon>
        <taxon>Clonorchis</taxon>
    </lineage>
</organism>
<evidence type="ECO:0000313" key="9">
    <source>
        <dbReference type="EMBL" id="KAG5441603.1"/>
    </source>
</evidence>
<dbReference type="EMBL" id="NIRI02000077">
    <property type="protein sequence ID" value="KAG5441603.1"/>
    <property type="molecule type" value="Genomic_DNA"/>
</dbReference>
<evidence type="ECO:0000313" key="10">
    <source>
        <dbReference type="Proteomes" id="UP000286415"/>
    </source>
</evidence>
<gene>
    <name evidence="9" type="ORF">CSKR_113945</name>
</gene>
<feature type="domain" description="C2H2-type" evidence="8">
    <location>
        <begin position="191"/>
        <end position="218"/>
    </location>
</feature>
<dbReference type="PANTHER" id="PTHR24394">
    <property type="entry name" value="ZINC FINGER PROTEIN"/>
    <property type="match status" value="1"/>
</dbReference>
<dbReference type="Gene3D" id="3.30.160.60">
    <property type="entry name" value="Classic Zinc Finger"/>
    <property type="match status" value="2"/>
</dbReference>
<dbReference type="Pfam" id="PF00096">
    <property type="entry name" value="zf-C2H2"/>
    <property type="match status" value="1"/>
</dbReference>
<dbReference type="Proteomes" id="UP000286415">
    <property type="component" value="Unassembled WGS sequence"/>
</dbReference>
<reference evidence="9 10" key="1">
    <citation type="journal article" date="2018" name="Biotechnol. Adv.">
        <title>Improved genomic resources and new bioinformatic workflow for the carcinogenic parasite Clonorchis sinensis: Biotechnological implications.</title>
        <authorList>
            <person name="Wang D."/>
            <person name="Korhonen P.K."/>
            <person name="Gasser R.B."/>
            <person name="Young N.D."/>
        </authorList>
    </citation>
    <scope>NUCLEOTIDE SEQUENCE [LARGE SCALE GENOMIC DNA]</scope>
    <source>
        <strain evidence="9">Cs-k2</strain>
    </source>
</reference>
<dbReference type="GO" id="GO:0005634">
    <property type="term" value="C:nucleus"/>
    <property type="evidence" value="ECO:0007669"/>
    <property type="project" value="UniProtKB-SubCell"/>
</dbReference>
<feature type="domain" description="C2H2-type" evidence="8">
    <location>
        <begin position="219"/>
        <end position="247"/>
    </location>
</feature>
<feature type="domain" description="C2H2-type" evidence="8">
    <location>
        <begin position="265"/>
        <end position="293"/>
    </location>
</feature>
<dbReference type="PROSITE" id="PS00028">
    <property type="entry name" value="ZINC_FINGER_C2H2_1"/>
    <property type="match status" value="4"/>
</dbReference>
<reference evidence="9 10" key="2">
    <citation type="journal article" date="2021" name="Genomics">
        <title>High-quality reference genome for Clonorchis sinensis.</title>
        <authorList>
            <person name="Young N.D."/>
            <person name="Stroehlein A.J."/>
            <person name="Kinkar L."/>
            <person name="Wang T."/>
            <person name="Sohn W.M."/>
            <person name="Chang B.C.H."/>
            <person name="Kaur P."/>
            <person name="Weisz D."/>
            <person name="Dudchenko O."/>
            <person name="Aiden E.L."/>
            <person name="Korhonen P.K."/>
            <person name="Gasser R.B."/>
        </authorList>
    </citation>
    <scope>NUCLEOTIDE SEQUENCE [LARGE SCALE GENOMIC DNA]</scope>
    <source>
        <strain evidence="9">Cs-k2</strain>
    </source>
</reference>
<evidence type="ECO:0000256" key="6">
    <source>
        <dbReference type="ARBA" id="ARBA00023242"/>
    </source>
</evidence>
<keyword evidence="10" id="KW-1185">Reference proteome</keyword>
<dbReference type="SUPFAM" id="SSF57667">
    <property type="entry name" value="beta-beta-alpha zinc fingers"/>
    <property type="match status" value="2"/>
</dbReference>
<evidence type="ECO:0000256" key="7">
    <source>
        <dbReference type="SAM" id="MobiDB-lite"/>
    </source>
</evidence>
<keyword evidence="2" id="KW-0479">Metal-binding</keyword>
<feature type="compositionally biased region" description="Basic and acidic residues" evidence="7">
    <location>
        <begin position="160"/>
        <end position="172"/>
    </location>
</feature>
<feature type="domain" description="C2H2-type" evidence="8">
    <location>
        <begin position="294"/>
        <end position="322"/>
    </location>
</feature>
<evidence type="ECO:0000256" key="4">
    <source>
        <dbReference type="ARBA" id="ARBA00022771"/>
    </source>
</evidence>
<evidence type="ECO:0000256" key="3">
    <source>
        <dbReference type="ARBA" id="ARBA00022737"/>
    </source>
</evidence>
<dbReference type="AlphaFoldDB" id="A0A419PP65"/>
<evidence type="ECO:0000256" key="2">
    <source>
        <dbReference type="ARBA" id="ARBA00022723"/>
    </source>
</evidence>
<proteinExistence type="predicted"/>
<protein>
    <recommendedName>
        <fullName evidence="8">C2H2-type domain-containing protein</fullName>
    </recommendedName>
</protein>
<dbReference type="PANTHER" id="PTHR24394:SF44">
    <property type="entry name" value="ZINC FINGER PROTEIN 271-LIKE"/>
    <property type="match status" value="1"/>
</dbReference>
<name>A0A419PP65_CLOSI</name>
<dbReference type="InterPro" id="IPR036236">
    <property type="entry name" value="Znf_C2H2_sf"/>
</dbReference>
<keyword evidence="5" id="KW-0862">Zinc</keyword>
<evidence type="ECO:0000256" key="5">
    <source>
        <dbReference type="ARBA" id="ARBA00022833"/>
    </source>
</evidence>
<keyword evidence="4" id="KW-0863">Zinc-finger</keyword>
<feature type="region of interest" description="Disordered" evidence="7">
    <location>
        <begin position="149"/>
        <end position="184"/>
    </location>
</feature>
<keyword evidence="3" id="KW-0677">Repeat</keyword>
<keyword evidence="6" id="KW-0539">Nucleus</keyword>
<evidence type="ECO:0000259" key="8">
    <source>
        <dbReference type="PROSITE" id="PS50157"/>
    </source>
</evidence>
<dbReference type="PROSITE" id="PS50157">
    <property type="entry name" value="ZINC_FINGER_C2H2_2"/>
    <property type="match status" value="4"/>
</dbReference>
<dbReference type="GO" id="GO:0008270">
    <property type="term" value="F:zinc ion binding"/>
    <property type="evidence" value="ECO:0007669"/>
    <property type="project" value="UniProtKB-KW"/>
</dbReference>
<evidence type="ECO:0000256" key="1">
    <source>
        <dbReference type="ARBA" id="ARBA00004123"/>
    </source>
</evidence>